<evidence type="ECO:0000256" key="2">
    <source>
        <dbReference type="ARBA" id="ARBA00022801"/>
    </source>
</evidence>
<dbReference type="Gene3D" id="2.160.20.10">
    <property type="entry name" value="Single-stranded right-handed beta-helix, Pectin lyase-like"/>
    <property type="match status" value="1"/>
</dbReference>
<evidence type="ECO:0000256" key="5">
    <source>
        <dbReference type="SAM" id="SignalP"/>
    </source>
</evidence>
<keyword evidence="5" id="KW-0732">Signal</keyword>
<evidence type="ECO:0000313" key="7">
    <source>
        <dbReference type="EMBL" id="MDW6003345.1"/>
    </source>
</evidence>
<evidence type="ECO:0000313" key="10">
    <source>
        <dbReference type="Proteomes" id="UP001283366"/>
    </source>
</evidence>
<evidence type="ECO:0000256" key="3">
    <source>
        <dbReference type="ARBA" id="ARBA00023295"/>
    </source>
</evidence>
<keyword evidence="10" id="KW-1185">Reference proteome</keyword>
<dbReference type="SUPFAM" id="SSF49265">
    <property type="entry name" value="Fibronectin type III"/>
    <property type="match status" value="1"/>
</dbReference>
<evidence type="ECO:0000256" key="4">
    <source>
        <dbReference type="RuleBase" id="RU361169"/>
    </source>
</evidence>
<reference evidence="8 9" key="1">
    <citation type="submission" date="2017-05" db="EMBL/GenBank/DDBJ databases">
        <authorList>
            <person name="Song R."/>
            <person name="Chenine A.L."/>
            <person name="Ruprecht R.M."/>
        </authorList>
    </citation>
    <scope>NUCLEOTIDE SEQUENCE [LARGE SCALE GENOMIC DNA]</scope>
    <source>
        <strain evidence="8 9">CECT 7927</strain>
    </source>
</reference>
<evidence type="ECO:0000259" key="6">
    <source>
        <dbReference type="SMART" id="SM00060"/>
    </source>
</evidence>
<dbReference type="PANTHER" id="PTHR31339:SF9">
    <property type="entry name" value="PLASMIN AND FIBRONECTIN-BINDING PROTEIN A"/>
    <property type="match status" value="1"/>
</dbReference>
<dbReference type="OrthoDB" id="9795222at2"/>
<evidence type="ECO:0000256" key="1">
    <source>
        <dbReference type="ARBA" id="ARBA00008834"/>
    </source>
</evidence>
<dbReference type="AlphaFoldDB" id="A0A1Y6IQF1"/>
<name>A0A1Y6IQF1_9VIBR</name>
<accession>A0A1Y6IQF1</accession>
<keyword evidence="2 4" id="KW-0378">Hydrolase</keyword>
<dbReference type="Pfam" id="PF00295">
    <property type="entry name" value="Glyco_hydro_28"/>
    <property type="match status" value="1"/>
</dbReference>
<dbReference type="InterPro" id="IPR013783">
    <property type="entry name" value="Ig-like_fold"/>
</dbReference>
<dbReference type="EMBL" id="JAWRCO010000001">
    <property type="protein sequence ID" value="MDW6003345.1"/>
    <property type="molecule type" value="Genomic_DNA"/>
</dbReference>
<dbReference type="Proteomes" id="UP001283366">
    <property type="component" value="Unassembled WGS sequence"/>
</dbReference>
<dbReference type="GO" id="GO:0033917">
    <property type="term" value="F:exo-poly-alpha-galacturonosidase activity"/>
    <property type="evidence" value="ECO:0007669"/>
    <property type="project" value="UniProtKB-EC"/>
</dbReference>
<evidence type="ECO:0000313" key="9">
    <source>
        <dbReference type="Proteomes" id="UP000196125"/>
    </source>
</evidence>
<gene>
    <name evidence="8" type="primary">pehX</name>
    <name evidence="7" type="ORF">SBX37_10845</name>
    <name evidence="8" type="ORF">VIM7927_01100</name>
</gene>
<comment type="similarity">
    <text evidence="1 4">Belongs to the glycosyl hydrolase 28 family.</text>
</comment>
<dbReference type="PANTHER" id="PTHR31339">
    <property type="entry name" value="PECTIN LYASE-RELATED"/>
    <property type="match status" value="1"/>
</dbReference>
<dbReference type="InterPro" id="IPR000743">
    <property type="entry name" value="Glyco_hydro_28"/>
</dbReference>
<dbReference type="GO" id="GO:0005975">
    <property type="term" value="P:carbohydrate metabolic process"/>
    <property type="evidence" value="ECO:0007669"/>
    <property type="project" value="InterPro"/>
</dbReference>
<dbReference type="CDD" id="cd00063">
    <property type="entry name" value="FN3"/>
    <property type="match status" value="1"/>
</dbReference>
<dbReference type="InterPro" id="IPR011050">
    <property type="entry name" value="Pectin_lyase_fold/virulence"/>
</dbReference>
<organism evidence="8 9">
    <name type="scientific">Vibrio mangrovi</name>
    <dbReference type="NCBI Taxonomy" id="474394"/>
    <lineage>
        <taxon>Bacteria</taxon>
        <taxon>Pseudomonadati</taxon>
        <taxon>Pseudomonadota</taxon>
        <taxon>Gammaproteobacteria</taxon>
        <taxon>Vibrionales</taxon>
        <taxon>Vibrionaceae</taxon>
        <taxon>Vibrio</taxon>
    </lineage>
</organism>
<dbReference type="GO" id="GO:0004650">
    <property type="term" value="F:polygalacturonase activity"/>
    <property type="evidence" value="ECO:0007669"/>
    <property type="project" value="InterPro"/>
</dbReference>
<dbReference type="SUPFAM" id="SSF51126">
    <property type="entry name" value="Pectin lyase-like"/>
    <property type="match status" value="1"/>
</dbReference>
<dbReference type="InterPro" id="IPR036116">
    <property type="entry name" value="FN3_sf"/>
</dbReference>
<feature type="chain" id="PRO_5011989156" evidence="5">
    <location>
        <begin position="28"/>
        <end position="707"/>
    </location>
</feature>
<dbReference type="InterPro" id="IPR051801">
    <property type="entry name" value="GH28_Enzymes"/>
</dbReference>
<keyword evidence="3 4" id="KW-0326">Glycosidase</keyword>
<dbReference type="SMART" id="SM00060">
    <property type="entry name" value="FN3"/>
    <property type="match status" value="1"/>
</dbReference>
<proteinExistence type="inferred from homology"/>
<dbReference type="InterPro" id="IPR003961">
    <property type="entry name" value="FN3_dom"/>
</dbReference>
<evidence type="ECO:0000313" key="8">
    <source>
        <dbReference type="EMBL" id="SMR99865.1"/>
    </source>
</evidence>
<dbReference type="EMBL" id="FXXI01000001">
    <property type="protein sequence ID" value="SMR99865.1"/>
    <property type="molecule type" value="Genomic_DNA"/>
</dbReference>
<dbReference type="InterPro" id="IPR012334">
    <property type="entry name" value="Pectin_lyas_fold"/>
</dbReference>
<dbReference type="RefSeq" id="WP_087479859.1">
    <property type="nucleotide sequence ID" value="NZ_AP024883.1"/>
</dbReference>
<dbReference type="PROSITE" id="PS00502">
    <property type="entry name" value="POLYGALACTURONASE"/>
    <property type="match status" value="1"/>
</dbReference>
<dbReference type="Proteomes" id="UP000196125">
    <property type="component" value="Unassembled WGS sequence"/>
</dbReference>
<reference evidence="7 10" key="2">
    <citation type="submission" date="2023-11" db="EMBL/GenBank/DDBJ databases">
        <title>Plant-associative lifestyle of Vibrio porteresiae and its evolutionary dynamics.</title>
        <authorList>
            <person name="Rameshkumar N."/>
            <person name="Kirti K."/>
        </authorList>
    </citation>
    <scope>NUCLEOTIDE SEQUENCE [LARGE SCALE GENOMIC DNA]</scope>
    <source>
        <strain evidence="7 10">MSSRF38</strain>
    </source>
</reference>
<dbReference type="EC" id="3.2.1.82" evidence="8"/>
<feature type="domain" description="Fibronectin type-III" evidence="6">
    <location>
        <begin position="49"/>
        <end position="151"/>
    </location>
</feature>
<sequence>MKQKQWIKKTAASLVAASLFLSGYVSAHSVSEQTVSAHPKAAIFPKHLFWKPEVPTLAYDDTSIVLSWHQPLHRRKIVDYKIYQNGHLIGLSSGNNLRHAPAAQYIQAFFAEDTDGFHQRTTYLNYKVTGLSPDTVYRFAISAVYADGSESLHSAPLFAKTAPAYSRVVNIADYGAVGDGVTVNTSQIQQAIDSCADGSQSAYGCKVVIPADRADSGGAVFVSGALFLHSNMTLEIETGATLQGSTNAQDYPLEQGYQLYSFKTNPTDSRRPPSLLNALAEEHRNGSVDEQIGYDHRRNVFHNIRIVGGGTIDGSGWQRSGQDTIDEIGNKLAYYQPGGREEVFHLGRLASQQMMAAWREQNAQWQTKADLLKLIEKSYGGYNGQLNKDLYANRRSSLATFRGVTNFYFAGLTLRNPAYHTIMFLEGKNSVFAYNTVQTFDVNNADGVEFGNSENSLIFGNFIDSGDDSINFAAGQGADYDENREDVNPTENIWIFNNYMREGHGAVVMGSHTGAWIQDLLAEQNVMFLNDNGLRMKSTTATGGGARRIIFRDNAMKNIGTRNATVIHGTKIENRGGTGYPFVMTLAYSAGDNVFTDAEKPAQFKDILIDHITLDNLSVKTGKSVIRIDGYDGVGVSASYPEVFHENIVFSNLKMKNVMATSIDHLRHALFWNVSVFGENTDSFWHIKNSKQVYFIGVTPSHDPIYE</sequence>
<protein>
    <submittedName>
        <fullName evidence="8">Exo-poly-alpha-D-galacturonosidase</fullName>
        <ecNumber evidence="8">3.2.1.82</ecNumber>
    </submittedName>
    <submittedName>
        <fullName evidence="7">Glycoside hydrolase family 28 protein</fullName>
    </submittedName>
</protein>
<dbReference type="Gene3D" id="2.60.40.10">
    <property type="entry name" value="Immunoglobulins"/>
    <property type="match status" value="1"/>
</dbReference>
<feature type="signal peptide" evidence="5">
    <location>
        <begin position="1"/>
        <end position="27"/>
    </location>
</feature>
<dbReference type="Pfam" id="PF00041">
    <property type="entry name" value="fn3"/>
    <property type="match status" value="1"/>
</dbReference>